<name>A0A381YKI0_9ZZZZ</name>
<sequence>MDSCRDLTGYATNVGSFGFSYFSNPAWLR</sequence>
<evidence type="ECO:0000313" key="1">
    <source>
        <dbReference type="EMBL" id="SVA77568.1"/>
    </source>
</evidence>
<dbReference type="EMBL" id="UINC01018462">
    <property type="protein sequence ID" value="SVA77568.1"/>
    <property type="molecule type" value="Genomic_DNA"/>
</dbReference>
<gene>
    <name evidence="1" type="ORF">METZ01_LOCUS130422</name>
</gene>
<protein>
    <submittedName>
        <fullName evidence="1">Uncharacterized protein</fullName>
    </submittedName>
</protein>
<reference evidence="1" key="1">
    <citation type="submission" date="2018-05" db="EMBL/GenBank/DDBJ databases">
        <authorList>
            <person name="Lanie J.A."/>
            <person name="Ng W.-L."/>
            <person name="Kazmierczak K.M."/>
            <person name="Andrzejewski T.M."/>
            <person name="Davidsen T.M."/>
            <person name="Wayne K.J."/>
            <person name="Tettelin H."/>
            <person name="Glass J.I."/>
            <person name="Rusch D."/>
            <person name="Podicherti R."/>
            <person name="Tsui H.-C.T."/>
            <person name="Winkler M.E."/>
        </authorList>
    </citation>
    <scope>NUCLEOTIDE SEQUENCE</scope>
</reference>
<accession>A0A381YKI0</accession>
<proteinExistence type="predicted"/>
<organism evidence="1">
    <name type="scientific">marine metagenome</name>
    <dbReference type="NCBI Taxonomy" id="408172"/>
    <lineage>
        <taxon>unclassified sequences</taxon>
        <taxon>metagenomes</taxon>
        <taxon>ecological metagenomes</taxon>
    </lineage>
</organism>
<dbReference type="AlphaFoldDB" id="A0A381YKI0"/>